<dbReference type="RefSeq" id="WP_101691318.1">
    <property type="nucleotide sequence ID" value="NZ_JACOPR010000008.1"/>
</dbReference>
<dbReference type="EMBL" id="JACOPR010000008">
    <property type="protein sequence ID" value="MBC5731532.1"/>
    <property type="molecule type" value="Genomic_DNA"/>
</dbReference>
<dbReference type="InterPro" id="IPR036291">
    <property type="entry name" value="NAD(P)-bd_dom_sf"/>
</dbReference>
<keyword evidence="7" id="KW-1185">Reference proteome</keyword>
<dbReference type="Gene3D" id="3.40.50.720">
    <property type="entry name" value="NAD(P)-binding Rossmann-like Domain"/>
    <property type="match status" value="1"/>
</dbReference>
<dbReference type="InterPro" id="IPR020843">
    <property type="entry name" value="ER"/>
</dbReference>
<dbReference type="Proteomes" id="UP000660021">
    <property type="component" value="Unassembled WGS sequence"/>
</dbReference>
<dbReference type="SUPFAM" id="SSF51735">
    <property type="entry name" value="NAD(P)-binding Rossmann-fold domains"/>
    <property type="match status" value="1"/>
</dbReference>
<evidence type="ECO:0000313" key="7">
    <source>
        <dbReference type="Proteomes" id="UP000660021"/>
    </source>
</evidence>
<evidence type="ECO:0000256" key="3">
    <source>
        <dbReference type="ARBA" id="ARBA00023002"/>
    </source>
</evidence>
<comment type="similarity">
    <text evidence="4">Belongs to the zinc-containing alcohol dehydrogenase family.</text>
</comment>
<evidence type="ECO:0000256" key="1">
    <source>
        <dbReference type="ARBA" id="ARBA00022723"/>
    </source>
</evidence>
<dbReference type="Pfam" id="PF00107">
    <property type="entry name" value="ADH_zinc_N"/>
    <property type="match status" value="1"/>
</dbReference>
<sequence>MKKAVITAKETVELQEFPMPEIREDQVLVKVKACGLCTFEQRYFTGGKEQYPFNGGHEVCGVVEQVGSRVASGIQPGDKVVVAAITRCGECYYCQRGMDNMCANGGDNPEPDTLWGPGGLSEYMVAEGYQVYKVSDEIDFSVGTLAEPLACVLRSVQKAHVTYGDTVVITGAGIMGLLHVKVAKLSGLKVIITEVDEARKATALRLGADRVVDPTKEDLLAVVREMTDGRGVEAVFYTAGGAKAAEQGINALAKGGTIVFYGAIYPKGTMSIDPNKIHYDEINFTGLVSTTKESFRESARMLSEGLIDVREFISEEVPLEKIDYAFRRAVSPDTYRVIVRL</sequence>
<evidence type="ECO:0000259" key="5">
    <source>
        <dbReference type="SMART" id="SM00829"/>
    </source>
</evidence>
<organism evidence="6 7">
    <name type="scientific">Pseudoflavonifractor hominis</name>
    <dbReference type="NCBI Taxonomy" id="2763059"/>
    <lineage>
        <taxon>Bacteria</taxon>
        <taxon>Bacillati</taxon>
        <taxon>Bacillota</taxon>
        <taxon>Clostridia</taxon>
        <taxon>Eubacteriales</taxon>
        <taxon>Oscillospiraceae</taxon>
        <taxon>Pseudoflavonifractor</taxon>
    </lineage>
</organism>
<dbReference type="InterPro" id="IPR011032">
    <property type="entry name" value="GroES-like_sf"/>
</dbReference>
<dbReference type="PROSITE" id="PS00059">
    <property type="entry name" value="ADH_ZINC"/>
    <property type="match status" value="1"/>
</dbReference>
<keyword evidence="2 4" id="KW-0862">Zinc</keyword>
<evidence type="ECO:0000313" key="6">
    <source>
        <dbReference type="EMBL" id="MBC5731532.1"/>
    </source>
</evidence>
<feature type="domain" description="Enoyl reductase (ER)" evidence="5">
    <location>
        <begin position="7"/>
        <end position="339"/>
    </location>
</feature>
<keyword evidence="1 4" id="KW-0479">Metal-binding</keyword>
<dbReference type="InterPro" id="IPR002328">
    <property type="entry name" value="ADH_Zn_CS"/>
</dbReference>
<evidence type="ECO:0000256" key="2">
    <source>
        <dbReference type="ARBA" id="ARBA00022833"/>
    </source>
</evidence>
<proteinExistence type="inferred from homology"/>
<name>A0ABR7HVI9_9FIRM</name>
<accession>A0ABR7HVI9</accession>
<dbReference type="PANTHER" id="PTHR43401">
    <property type="entry name" value="L-THREONINE 3-DEHYDROGENASE"/>
    <property type="match status" value="1"/>
</dbReference>
<keyword evidence="3" id="KW-0560">Oxidoreductase</keyword>
<dbReference type="SUPFAM" id="SSF50129">
    <property type="entry name" value="GroES-like"/>
    <property type="match status" value="1"/>
</dbReference>
<dbReference type="Pfam" id="PF08240">
    <property type="entry name" value="ADH_N"/>
    <property type="match status" value="1"/>
</dbReference>
<evidence type="ECO:0000256" key="4">
    <source>
        <dbReference type="RuleBase" id="RU361277"/>
    </source>
</evidence>
<gene>
    <name evidence="6" type="ORF">H8S34_11950</name>
</gene>
<reference evidence="6 7" key="1">
    <citation type="submission" date="2020-08" db="EMBL/GenBank/DDBJ databases">
        <title>Genome public.</title>
        <authorList>
            <person name="Liu C."/>
            <person name="Sun Q."/>
        </authorList>
    </citation>
    <scope>NUCLEOTIDE SEQUENCE [LARGE SCALE GENOMIC DNA]</scope>
    <source>
        <strain evidence="6 7">New-38</strain>
    </source>
</reference>
<comment type="caution">
    <text evidence="6">The sequence shown here is derived from an EMBL/GenBank/DDBJ whole genome shotgun (WGS) entry which is preliminary data.</text>
</comment>
<dbReference type="Gene3D" id="3.90.180.10">
    <property type="entry name" value="Medium-chain alcohol dehydrogenases, catalytic domain"/>
    <property type="match status" value="1"/>
</dbReference>
<dbReference type="InterPro" id="IPR013154">
    <property type="entry name" value="ADH-like_N"/>
</dbReference>
<protein>
    <submittedName>
        <fullName evidence="6">Zinc-binding dehydrogenase</fullName>
    </submittedName>
</protein>
<dbReference type="InterPro" id="IPR050129">
    <property type="entry name" value="Zn_alcohol_dh"/>
</dbReference>
<dbReference type="PANTHER" id="PTHR43401:SF2">
    <property type="entry name" value="L-THREONINE 3-DEHYDROGENASE"/>
    <property type="match status" value="1"/>
</dbReference>
<comment type="cofactor">
    <cofactor evidence="4">
        <name>Zn(2+)</name>
        <dbReference type="ChEBI" id="CHEBI:29105"/>
    </cofactor>
</comment>
<dbReference type="SMART" id="SM00829">
    <property type="entry name" value="PKS_ER"/>
    <property type="match status" value="1"/>
</dbReference>
<dbReference type="InterPro" id="IPR013149">
    <property type="entry name" value="ADH-like_C"/>
</dbReference>